<dbReference type="RefSeq" id="WP_073038085.1">
    <property type="nucleotide sequence ID" value="NZ_BMLR01000027.1"/>
</dbReference>
<sequence length="382" mass="43117">MVAEILHSGFDGLRLTIETDIPPAFRERLSAAKAEAVETNRESILDFGGIALGVRRSGGMAFSAHTGDMGAEWYFLDPENRPANNPGITVDFRAFLLATGGLRAAQEHLEACMRAFGILYGENQVRVTRTDFAIDFLAPWFEPDRNYLVLPPKTKAVEFTGPSDSETHASGTRVTGLRAGKGESRQLVIYDKRTEVIEKGKAGWLKIWNANRASMGKPALDIKDPDQSRVWRFELRMGRKQLRERFDIRGWDDLNAQVGDTFTDFCERMRYCIPTADRNRARWPTHELWRAVTQTVEIDLHENIAGVLPRDVKDANREEHMRMLDRQLLGLFISRAAASGVTASDFSDFLESHVNALQRASDEHPVPLDERIGKAAAKYRWV</sequence>
<proteinExistence type="predicted"/>
<evidence type="ECO:0000313" key="1">
    <source>
        <dbReference type="EMBL" id="SHM65367.1"/>
    </source>
</evidence>
<gene>
    <name evidence="1" type="ORF">SAMN05444398_1298</name>
</gene>
<evidence type="ECO:0000313" key="2">
    <source>
        <dbReference type="Proteomes" id="UP000183974"/>
    </source>
</evidence>
<reference evidence="1 2" key="1">
    <citation type="submission" date="2016-11" db="EMBL/GenBank/DDBJ databases">
        <authorList>
            <person name="Jaros S."/>
            <person name="Januszkiewicz K."/>
            <person name="Wedrychowicz H."/>
        </authorList>
    </citation>
    <scope>NUCLEOTIDE SEQUENCE [LARGE SCALE GENOMIC DNA]</scope>
    <source>
        <strain evidence="1 2">DSM 29589</strain>
    </source>
</reference>
<evidence type="ECO:0008006" key="3">
    <source>
        <dbReference type="Google" id="ProtNLM"/>
    </source>
</evidence>
<accession>A0A1M7KJ54</accession>
<organism evidence="1 2">
    <name type="scientific">Roseovarius pacificus</name>
    <dbReference type="NCBI Taxonomy" id="337701"/>
    <lineage>
        <taxon>Bacteria</taxon>
        <taxon>Pseudomonadati</taxon>
        <taxon>Pseudomonadota</taxon>
        <taxon>Alphaproteobacteria</taxon>
        <taxon>Rhodobacterales</taxon>
        <taxon>Roseobacteraceae</taxon>
        <taxon>Roseovarius</taxon>
    </lineage>
</organism>
<dbReference type="Proteomes" id="UP000183974">
    <property type="component" value="Unassembled WGS sequence"/>
</dbReference>
<dbReference type="STRING" id="337701.SAMN05444398_1298"/>
<name>A0A1M7KJ54_9RHOB</name>
<dbReference type="AlphaFoldDB" id="A0A1M7KJ54"/>
<keyword evidence="2" id="KW-1185">Reference proteome</keyword>
<dbReference type="EMBL" id="FRBR01000029">
    <property type="protein sequence ID" value="SHM65367.1"/>
    <property type="molecule type" value="Genomic_DNA"/>
</dbReference>
<dbReference type="OrthoDB" id="7605048at2"/>
<protein>
    <recommendedName>
        <fullName evidence="3">Replication initiation factor</fullName>
    </recommendedName>
</protein>